<sequence length="367" mass="40994">MGHKRTSISIPAYSAAAAIASSSLEVDISEQLREFSKSSLSQADMNKMVLDTYVSHPPLPQTDTEGPDYVKKTPLTGATDMLGQPEVEDVEILHQHWESSKVTQHYAFYLLAHLSSAYQKVYALVERKQGRVEYLEAKTFVTGQQLSKDLEENKKLLADCQEINKVLDHVRVDLAARDQRITDLEKLTSNQQRFVDALKVEKESLSKLVEDQKTEITRLQEELKGTEAKIEEAKTVSKSFKSLSYAARQAMNYVHANRVEQTGHSLDYLLEHASEAIAHNTRRVATEAGSQVLAICQSWSPALPLDKIKEGFNPDLTDDQCQLLLDSMLETSQALVENIEINPTVLTPPATPEVELRADSSSPSKEI</sequence>
<dbReference type="EMBL" id="BQKI01000077">
    <property type="protein sequence ID" value="GJN24925.1"/>
    <property type="molecule type" value="Genomic_DNA"/>
</dbReference>
<proteinExistence type="predicted"/>
<comment type="caution">
    <text evidence="3">The sequence shown here is derived from an EMBL/GenBank/DDBJ whole genome shotgun (WGS) entry which is preliminary data.</text>
</comment>
<feature type="region of interest" description="Disordered" evidence="2">
    <location>
        <begin position="346"/>
        <end position="367"/>
    </location>
</feature>
<evidence type="ECO:0000256" key="1">
    <source>
        <dbReference type="SAM" id="Coils"/>
    </source>
</evidence>
<evidence type="ECO:0000313" key="4">
    <source>
        <dbReference type="Proteomes" id="UP001054889"/>
    </source>
</evidence>
<keyword evidence="1" id="KW-0175">Coiled coil</keyword>
<dbReference type="AlphaFoldDB" id="A0AAV5ERM7"/>
<reference evidence="3" key="1">
    <citation type="journal article" date="2018" name="DNA Res.">
        <title>Multiple hybrid de novo genome assembly of finger millet, an orphan allotetraploid crop.</title>
        <authorList>
            <person name="Hatakeyama M."/>
            <person name="Aluri S."/>
            <person name="Balachadran M.T."/>
            <person name="Sivarajan S.R."/>
            <person name="Patrignani A."/>
            <person name="Gruter S."/>
            <person name="Poveda L."/>
            <person name="Shimizu-Inatsugi R."/>
            <person name="Baeten J."/>
            <person name="Francoijs K.J."/>
            <person name="Nataraja K.N."/>
            <person name="Reddy Y.A.N."/>
            <person name="Phadnis S."/>
            <person name="Ravikumar R.L."/>
            <person name="Schlapbach R."/>
            <person name="Sreeman S.M."/>
            <person name="Shimizu K.K."/>
        </authorList>
    </citation>
    <scope>NUCLEOTIDE SEQUENCE</scope>
</reference>
<reference evidence="3" key="2">
    <citation type="submission" date="2021-12" db="EMBL/GenBank/DDBJ databases">
        <title>Resequencing data analysis of finger millet.</title>
        <authorList>
            <person name="Hatakeyama M."/>
            <person name="Aluri S."/>
            <person name="Balachadran M.T."/>
            <person name="Sivarajan S.R."/>
            <person name="Poveda L."/>
            <person name="Shimizu-Inatsugi R."/>
            <person name="Schlapbach R."/>
            <person name="Sreeman S.M."/>
            <person name="Shimizu K.K."/>
        </authorList>
    </citation>
    <scope>NUCLEOTIDE SEQUENCE</scope>
</reference>
<name>A0AAV5ERM7_ELECO</name>
<gene>
    <name evidence="3" type="primary">gb12703</name>
    <name evidence="3" type="ORF">PR202_gb12703</name>
</gene>
<evidence type="ECO:0000313" key="3">
    <source>
        <dbReference type="EMBL" id="GJN24925.1"/>
    </source>
</evidence>
<protein>
    <submittedName>
        <fullName evidence="3">Uncharacterized protein</fullName>
    </submittedName>
</protein>
<organism evidence="3 4">
    <name type="scientific">Eleusine coracana subsp. coracana</name>
    <dbReference type="NCBI Taxonomy" id="191504"/>
    <lineage>
        <taxon>Eukaryota</taxon>
        <taxon>Viridiplantae</taxon>
        <taxon>Streptophyta</taxon>
        <taxon>Embryophyta</taxon>
        <taxon>Tracheophyta</taxon>
        <taxon>Spermatophyta</taxon>
        <taxon>Magnoliopsida</taxon>
        <taxon>Liliopsida</taxon>
        <taxon>Poales</taxon>
        <taxon>Poaceae</taxon>
        <taxon>PACMAD clade</taxon>
        <taxon>Chloridoideae</taxon>
        <taxon>Cynodonteae</taxon>
        <taxon>Eleusininae</taxon>
        <taxon>Eleusine</taxon>
    </lineage>
</organism>
<keyword evidence="4" id="KW-1185">Reference proteome</keyword>
<dbReference type="Proteomes" id="UP001054889">
    <property type="component" value="Unassembled WGS sequence"/>
</dbReference>
<feature type="coiled-coil region" evidence="1">
    <location>
        <begin position="195"/>
        <end position="236"/>
    </location>
</feature>
<evidence type="ECO:0000256" key="2">
    <source>
        <dbReference type="SAM" id="MobiDB-lite"/>
    </source>
</evidence>
<accession>A0AAV5ERM7</accession>